<keyword evidence="16" id="KW-0670">Pyruvate</keyword>
<dbReference type="SFLD" id="SFLDF00278">
    <property type="entry name" value="pyruvate_formate-lyase_activas"/>
    <property type="match status" value="1"/>
</dbReference>
<evidence type="ECO:0000256" key="13">
    <source>
        <dbReference type="ARBA" id="ARBA00047533"/>
    </source>
</evidence>
<gene>
    <name evidence="16" type="primary">pflA</name>
    <name evidence="16" type="ORF">E4665_05090</name>
</gene>
<comment type="cofactor">
    <cofactor evidence="14">
        <name>[4Fe-4S] cluster</name>
        <dbReference type="ChEBI" id="CHEBI:49883"/>
    </cofactor>
    <text evidence="14">Binds 1 [4Fe-4S] cluster. The cluster is coordinated with 3 cysteines and an exchangeable S-adenosyl-L-methionine.</text>
</comment>
<dbReference type="Pfam" id="PF04055">
    <property type="entry name" value="Radical_SAM"/>
    <property type="match status" value="1"/>
</dbReference>
<dbReference type="NCBIfam" id="TIGR02493">
    <property type="entry name" value="PFLA"/>
    <property type="match status" value="1"/>
</dbReference>
<evidence type="ECO:0000256" key="11">
    <source>
        <dbReference type="ARBA" id="ARBA00023004"/>
    </source>
</evidence>
<dbReference type="AlphaFoldDB" id="A0A4Z0GRF6"/>
<evidence type="ECO:0000256" key="4">
    <source>
        <dbReference type="ARBA" id="ARBA00012303"/>
    </source>
</evidence>
<organism evidence="16 17">
    <name type="scientific">Sporolactobacillus shoreae</name>
    <dbReference type="NCBI Taxonomy" id="1465501"/>
    <lineage>
        <taxon>Bacteria</taxon>
        <taxon>Bacillati</taxon>
        <taxon>Bacillota</taxon>
        <taxon>Bacilli</taxon>
        <taxon>Bacillales</taxon>
        <taxon>Sporolactobacillaceae</taxon>
        <taxon>Sporolactobacillus</taxon>
    </lineage>
</organism>
<dbReference type="GO" id="GO:0043365">
    <property type="term" value="F:[formate-C-acetyltransferase]-activating enzyme activity"/>
    <property type="evidence" value="ECO:0007669"/>
    <property type="project" value="UniProtKB-UniRule"/>
</dbReference>
<evidence type="ECO:0000256" key="7">
    <source>
        <dbReference type="ARBA" id="ARBA00022490"/>
    </source>
</evidence>
<evidence type="ECO:0000256" key="14">
    <source>
        <dbReference type="RuleBase" id="RU362053"/>
    </source>
</evidence>
<keyword evidence="9 14" id="KW-0479">Metal-binding</keyword>
<dbReference type="EMBL" id="SRJD01000004">
    <property type="protein sequence ID" value="TGA99161.1"/>
    <property type="molecule type" value="Genomic_DNA"/>
</dbReference>
<dbReference type="PANTHER" id="PTHR30352:SF5">
    <property type="entry name" value="PYRUVATE FORMATE-LYASE 1-ACTIVATING ENZYME"/>
    <property type="match status" value="1"/>
</dbReference>
<evidence type="ECO:0000256" key="8">
    <source>
        <dbReference type="ARBA" id="ARBA00022691"/>
    </source>
</evidence>
<dbReference type="RefSeq" id="WP_135347717.1">
    <property type="nucleotide sequence ID" value="NZ_SRJD01000004.1"/>
</dbReference>
<dbReference type="PANTHER" id="PTHR30352">
    <property type="entry name" value="PYRUVATE FORMATE-LYASE-ACTIVATING ENZYME"/>
    <property type="match status" value="1"/>
</dbReference>
<evidence type="ECO:0000313" key="17">
    <source>
        <dbReference type="Proteomes" id="UP000298347"/>
    </source>
</evidence>
<dbReference type="PROSITE" id="PS51918">
    <property type="entry name" value="RADICAL_SAM"/>
    <property type="match status" value="1"/>
</dbReference>
<dbReference type="InterPro" id="IPR012838">
    <property type="entry name" value="PFL1_activating"/>
</dbReference>
<dbReference type="InterPro" id="IPR034457">
    <property type="entry name" value="Organic_radical-activating"/>
</dbReference>
<evidence type="ECO:0000256" key="9">
    <source>
        <dbReference type="ARBA" id="ARBA00022723"/>
    </source>
</evidence>
<feature type="domain" description="Radical SAM core" evidence="15">
    <location>
        <begin position="15"/>
        <end position="245"/>
    </location>
</feature>
<dbReference type="SFLD" id="SFLDG01066">
    <property type="entry name" value="organic_radical-activating_enz"/>
    <property type="match status" value="1"/>
</dbReference>
<evidence type="ECO:0000256" key="3">
    <source>
        <dbReference type="ARBA" id="ARBA00009777"/>
    </source>
</evidence>
<name>A0A4Z0GRF6_9BACL</name>
<dbReference type="CDD" id="cd01335">
    <property type="entry name" value="Radical_SAM"/>
    <property type="match status" value="1"/>
</dbReference>
<dbReference type="InterPro" id="IPR007197">
    <property type="entry name" value="rSAM"/>
</dbReference>
<keyword evidence="17" id="KW-1185">Reference proteome</keyword>
<dbReference type="SFLD" id="SFLDG01118">
    <property type="entry name" value="activating_enzymes__group_2"/>
    <property type="match status" value="1"/>
</dbReference>
<evidence type="ECO:0000256" key="12">
    <source>
        <dbReference type="ARBA" id="ARBA00023014"/>
    </source>
</evidence>
<dbReference type="GO" id="GO:0051539">
    <property type="term" value="F:4 iron, 4 sulfur cluster binding"/>
    <property type="evidence" value="ECO:0007669"/>
    <property type="project" value="UniProtKB-UniRule"/>
</dbReference>
<dbReference type="GO" id="GO:0046872">
    <property type="term" value="F:metal ion binding"/>
    <property type="evidence" value="ECO:0007669"/>
    <property type="project" value="UniProtKB-UniRule"/>
</dbReference>
<reference evidence="16 17" key="1">
    <citation type="journal article" date="2015" name="Int. J. Syst. Evol. Microbiol.">
        <title>Sporolactobacillus shoreae sp. nov. and Sporolactobacillus spathodeae sp. nov., two spore-forming lactic acid bacteria isolated from tree barks in Thailand.</title>
        <authorList>
            <person name="Thamacharoensuk T."/>
            <person name="Kitahara M."/>
            <person name="Ohkuma M."/>
            <person name="Thongchul N."/>
            <person name="Tanasupawat S."/>
        </authorList>
    </citation>
    <scope>NUCLEOTIDE SEQUENCE [LARGE SCALE GENOMIC DNA]</scope>
    <source>
        <strain evidence="16 17">BK92</strain>
    </source>
</reference>
<dbReference type="Gene3D" id="3.20.20.70">
    <property type="entry name" value="Aldolase class I"/>
    <property type="match status" value="1"/>
</dbReference>
<evidence type="ECO:0000256" key="10">
    <source>
        <dbReference type="ARBA" id="ARBA00023002"/>
    </source>
</evidence>
<evidence type="ECO:0000256" key="5">
    <source>
        <dbReference type="ARBA" id="ARBA00021356"/>
    </source>
</evidence>
<comment type="subcellular location">
    <subcellularLocation>
        <location evidence="2 14">Cytoplasm</location>
    </subcellularLocation>
</comment>
<evidence type="ECO:0000256" key="6">
    <source>
        <dbReference type="ARBA" id="ARBA00022485"/>
    </source>
</evidence>
<evidence type="ECO:0000256" key="1">
    <source>
        <dbReference type="ARBA" id="ARBA00003141"/>
    </source>
</evidence>
<dbReference type="InterPro" id="IPR034465">
    <property type="entry name" value="Pyruvate_for-lyase_activase"/>
</dbReference>
<keyword evidence="10 14" id="KW-0560">Oxidoreductase</keyword>
<proteinExistence type="inferred from homology"/>
<dbReference type="InterPro" id="IPR058240">
    <property type="entry name" value="rSAM_sf"/>
</dbReference>
<accession>A0A4Z0GRF6</accession>
<dbReference type="SUPFAM" id="SSF102114">
    <property type="entry name" value="Radical SAM enzymes"/>
    <property type="match status" value="1"/>
</dbReference>
<keyword evidence="12 14" id="KW-0411">Iron-sulfur</keyword>
<keyword evidence="7 14" id="KW-0963">Cytoplasm</keyword>
<dbReference type="InterPro" id="IPR001989">
    <property type="entry name" value="Radical_activat_CS"/>
</dbReference>
<dbReference type="OrthoDB" id="9782387at2"/>
<dbReference type="InterPro" id="IPR013785">
    <property type="entry name" value="Aldolase_TIM"/>
</dbReference>
<dbReference type="Proteomes" id="UP000298347">
    <property type="component" value="Unassembled WGS sequence"/>
</dbReference>
<comment type="similarity">
    <text evidence="3 14">Belongs to the organic radical-activating enzymes family.</text>
</comment>
<dbReference type="EC" id="1.97.1.4" evidence="4 14"/>
<protein>
    <recommendedName>
        <fullName evidence="5 14">Pyruvate formate-lyase-activating enzyme</fullName>
        <ecNumber evidence="4 14">1.97.1.4</ecNumber>
    </recommendedName>
</protein>
<comment type="caution">
    <text evidence="16">The sequence shown here is derived from an EMBL/GenBank/DDBJ whole genome shotgun (WGS) entry which is preliminary data.</text>
</comment>
<dbReference type="SFLD" id="SFLDS00029">
    <property type="entry name" value="Radical_SAM"/>
    <property type="match status" value="1"/>
</dbReference>
<dbReference type="PIRSF" id="PIRSF000371">
    <property type="entry name" value="PFL_act_enz"/>
    <property type="match status" value="1"/>
</dbReference>
<dbReference type="PROSITE" id="PS01087">
    <property type="entry name" value="RADICAL_ACTIVATING"/>
    <property type="match status" value="1"/>
</dbReference>
<evidence type="ECO:0000259" key="15">
    <source>
        <dbReference type="PROSITE" id="PS51918"/>
    </source>
</evidence>
<keyword evidence="8 14" id="KW-0949">S-adenosyl-L-methionine</keyword>
<dbReference type="GO" id="GO:0006006">
    <property type="term" value="P:glucose metabolic process"/>
    <property type="evidence" value="ECO:0007669"/>
    <property type="project" value="UniProtKB-KW"/>
</dbReference>
<comment type="catalytic activity">
    <reaction evidence="13 14">
        <text>glycyl-[formate C-acetyltransferase] + reduced [flavodoxin] + S-adenosyl-L-methionine = glycin-2-yl radical-[formate C-acetyltransferase] + semiquinone [flavodoxin] + 5'-deoxyadenosine + L-methionine + H(+)</text>
        <dbReference type="Rhea" id="RHEA:19225"/>
        <dbReference type="Rhea" id="RHEA-COMP:10622"/>
        <dbReference type="Rhea" id="RHEA-COMP:12190"/>
        <dbReference type="Rhea" id="RHEA-COMP:12191"/>
        <dbReference type="Rhea" id="RHEA-COMP:14480"/>
        <dbReference type="ChEBI" id="CHEBI:15378"/>
        <dbReference type="ChEBI" id="CHEBI:17319"/>
        <dbReference type="ChEBI" id="CHEBI:29947"/>
        <dbReference type="ChEBI" id="CHEBI:32722"/>
        <dbReference type="ChEBI" id="CHEBI:57618"/>
        <dbReference type="ChEBI" id="CHEBI:57844"/>
        <dbReference type="ChEBI" id="CHEBI:59789"/>
        <dbReference type="ChEBI" id="CHEBI:140311"/>
        <dbReference type="EC" id="1.97.1.4"/>
    </reaction>
</comment>
<evidence type="ECO:0000256" key="2">
    <source>
        <dbReference type="ARBA" id="ARBA00004496"/>
    </source>
</evidence>
<keyword evidence="11 14" id="KW-0408">Iron</keyword>
<evidence type="ECO:0000313" key="16">
    <source>
        <dbReference type="EMBL" id="TGA99161.1"/>
    </source>
</evidence>
<keyword evidence="6 14" id="KW-0004">4Fe-4S</keyword>
<comment type="function">
    <text evidence="1 14">Activation of pyruvate formate-lyase under anaerobic conditions by generation of an organic free radical, using S-adenosylmethionine and reduced flavodoxin as cosubstrates to produce 5'-deoxy-adenosine.</text>
</comment>
<dbReference type="GO" id="GO:0016829">
    <property type="term" value="F:lyase activity"/>
    <property type="evidence" value="ECO:0007669"/>
    <property type="project" value="UniProtKB-KW"/>
</dbReference>
<dbReference type="GO" id="GO:0005737">
    <property type="term" value="C:cytoplasm"/>
    <property type="evidence" value="ECO:0007669"/>
    <property type="project" value="UniProtKB-SubCell"/>
</dbReference>
<sequence>MVLGNIHSVESFGTVDGPGIRFVVFVQGCPLRCRYCHNVDTRAIGIGKEMSAEQIVGEMKDYLPFIESSGGGITVSGGEPLLQMPFLTELFKACKQIGVHTAIDTSGGCYVDSPHFHQAFDELAQYTDLVLLDLKEIDSEKHKWLTGLPNTNILAFARLLSDKHIPVWIRHVLVPGVTDSENDLTRLGAFIGTLDNVERVEILPYHNMGVYKWKEMGLDYTLENIEPPSQSDVMRAWRLISQSLRDGLVLLPE</sequence>
<keyword evidence="16" id="KW-0456">Lyase</keyword>
<dbReference type="InterPro" id="IPR040074">
    <property type="entry name" value="BssD/PflA/YjjW"/>
</dbReference>
<dbReference type="InterPro" id="IPR012839">
    <property type="entry name" value="Organic_radical_activase"/>
</dbReference>